<reference evidence="1 2" key="1">
    <citation type="journal article" date="2022" name="G3 (Bethesda)">
        <title>Evaluating Illumina-, Nanopore-, and PacBio-based genome assembly strategies with the bald notothen, Trematomus borchgrevinki.</title>
        <authorList>
            <person name="Rayamajhi N."/>
            <person name="Cheng C.C."/>
            <person name="Catchen J.M."/>
        </authorList>
    </citation>
    <scope>NUCLEOTIDE SEQUENCE [LARGE SCALE GENOMIC DNA]</scope>
    <source>
        <strain evidence="1">AGRC-2024</strain>
    </source>
</reference>
<gene>
    <name evidence="1" type="ORF">OYC64_017983</name>
</gene>
<dbReference type="EMBL" id="JBIYXZ010002077">
    <property type="protein sequence ID" value="KAL3055193.1"/>
    <property type="molecule type" value="Genomic_DNA"/>
</dbReference>
<protein>
    <submittedName>
        <fullName evidence="1">Uncharacterized protein</fullName>
    </submittedName>
</protein>
<reference evidence="1 2" key="2">
    <citation type="journal article" date="2024" name="G3 (Bethesda)">
        <title>The genome of the cryopelagic Antarctic bald notothen, Trematomus borchgrevinki.</title>
        <authorList>
            <person name="Rayamajhi N."/>
            <person name="Rivera-Colon A.G."/>
            <person name="Minhas B.F."/>
            <person name="Cheng C.C."/>
            <person name="Catchen J.M."/>
        </authorList>
    </citation>
    <scope>NUCLEOTIDE SEQUENCE [LARGE SCALE GENOMIC DNA]</scope>
    <source>
        <strain evidence="1">AGRC-2024</strain>
    </source>
</reference>
<keyword evidence="2" id="KW-1185">Reference proteome</keyword>
<proteinExistence type="predicted"/>
<evidence type="ECO:0000313" key="2">
    <source>
        <dbReference type="Proteomes" id="UP001619887"/>
    </source>
</evidence>
<organism evidence="1 2">
    <name type="scientific">Pagothenia borchgrevinki</name>
    <name type="common">Bald rockcod</name>
    <name type="synonym">Trematomus borchgrevinki</name>
    <dbReference type="NCBI Taxonomy" id="8213"/>
    <lineage>
        <taxon>Eukaryota</taxon>
        <taxon>Metazoa</taxon>
        <taxon>Chordata</taxon>
        <taxon>Craniata</taxon>
        <taxon>Vertebrata</taxon>
        <taxon>Euteleostomi</taxon>
        <taxon>Actinopterygii</taxon>
        <taxon>Neopterygii</taxon>
        <taxon>Teleostei</taxon>
        <taxon>Neoteleostei</taxon>
        <taxon>Acanthomorphata</taxon>
        <taxon>Eupercaria</taxon>
        <taxon>Perciformes</taxon>
        <taxon>Notothenioidei</taxon>
        <taxon>Nototheniidae</taxon>
        <taxon>Pagothenia</taxon>
    </lineage>
</organism>
<dbReference type="Proteomes" id="UP001619887">
    <property type="component" value="Unassembled WGS sequence"/>
</dbReference>
<evidence type="ECO:0000313" key="1">
    <source>
        <dbReference type="EMBL" id="KAL3055193.1"/>
    </source>
</evidence>
<accession>A0ABD2GND1</accession>
<comment type="caution">
    <text evidence="1">The sequence shown here is derived from an EMBL/GenBank/DDBJ whole genome shotgun (WGS) entry which is preliminary data.</text>
</comment>
<dbReference type="AlphaFoldDB" id="A0ABD2GND1"/>
<name>A0ABD2GND1_PAGBO</name>
<sequence length="80" mass="8868">MCWTQRNNQTRIREGAVGTILRLSPVGPMPHKDLIIPPLLAGLAEWTDSGLSISLPLEPWKRGPPRLEMVMSADTERAPP</sequence>